<organism evidence="1 2">
    <name type="scientific">Entomophthora muscae</name>
    <dbReference type="NCBI Taxonomy" id="34485"/>
    <lineage>
        <taxon>Eukaryota</taxon>
        <taxon>Fungi</taxon>
        <taxon>Fungi incertae sedis</taxon>
        <taxon>Zoopagomycota</taxon>
        <taxon>Entomophthoromycotina</taxon>
        <taxon>Entomophthoromycetes</taxon>
        <taxon>Entomophthorales</taxon>
        <taxon>Entomophthoraceae</taxon>
        <taxon>Entomophthora</taxon>
    </lineage>
</organism>
<name>A0ACC2SQF1_9FUNG</name>
<dbReference type="EMBL" id="QTSX02004464">
    <property type="protein sequence ID" value="KAJ9064484.1"/>
    <property type="molecule type" value="Genomic_DNA"/>
</dbReference>
<comment type="caution">
    <text evidence="1">The sequence shown here is derived from an EMBL/GenBank/DDBJ whole genome shotgun (WGS) entry which is preliminary data.</text>
</comment>
<gene>
    <name evidence="1" type="primary">ANKRD28</name>
    <name evidence="1" type="ORF">DSO57_1030106</name>
</gene>
<accession>A0ACC2SQF1</accession>
<evidence type="ECO:0000313" key="2">
    <source>
        <dbReference type="Proteomes" id="UP001165960"/>
    </source>
</evidence>
<dbReference type="Proteomes" id="UP001165960">
    <property type="component" value="Unassembled WGS sequence"/>
</dbReference>
<evidence type="ECO:0000313" key="1">
    <source>
        <dbReference type="EMBL" id="KAJ9064484.1"/>
    </source>
</evidence>
<protein>
    <submittedName>
        <fullName evidence="1">Serine/threonine-protein phosphatase 6 regulatory ankyrin repeat subunit A</fullName>
    </submittedName>
</protein>
<keyword evidence="2" id="KW-1185">Reference proteome</keyword>
<proteinExistence type="predicted"/>
<reference evidence="1" key="1">
    <citation type="submission" date="2022-04" db="EMBL/GenBank/DDBJ databases">
        <title>Genome of the entomopathogenic fungus Entomophthora muscae.</title>
        <authorList>
            <person name="Elya C."/>
            <person name="Lovett B.R."/>
            <person name="Lee E."/>
            <person name="Macias A.M."/>
            <person name="Hajek A.E."/>
            <person name="De Bivort B.L."/>
            <person name="Kasson M.T."/>
            <person name="De Fine Licht H.H."/>
            <person name="Stajich J.E."/>
        </authorList>
    </citation>
    <scope>NUCLEOTIDE SEQUENCE</scope>
    <source>
        <strain evidence="1">Berkeley</strain>
    </source>
</reference>
<sequence length="271" mass="29732">MFSIPIAPENKYGPKAKQNLQFKESAFMKILKDETIETIEKCLQAHEASMDNEDIHYCISQPGDHDGMTPLMVAIQEDSVPKVQLVLSHNPNINVTNGDGATALMYAFAKNLPNCHQIVRVILDSLNDMLLDLDIVDTKGHTTLCFIGKFGNASLMDLLVEHIPAKLATANSADDEGKTPLYWACRHNCTVIVQKLILAGANPNLKPHNSDAAQGWMTPLMAAIHHYTPKSLETVNTLIQGQASLALPIQGAALLFTLLPMFKAITSVKFF</sequence>